<proteinExistence type="predicted"/>
<dbReference type="RefSeq" id="WP_069948154.1">
    <property type="nucleotide sequence ID" value="NZ_CP014143.1"/>
</dbReference>
<dbReference type="SUPFAM" id="SSF54909">
    <property type="entry name" value="Dimeric alpha+beta barrel"/>
    <property type="match status" value="1"/>
</dbReference>
<evidence type="ECO:0000313" key="1">
    <source>
        <dbReference type="EMBL" id="AOS98273.1"/>
    </source>
</evidence>
<dbReference type="EMBL" id="CP014143">
    <property type="protein sequence ID" value="AOS98273.1"/>
    <property type="molecule type" value="Genomic_DNA"/>
</dbReference>
<sequence>MTTTIVVLFNLKPGVSPSDYEQWARSTDLPTVRKLGSVDDFSVLRTTGLLGTETPAPYQYVELLVVNDMEKLGGDVSSETMQRVASEFQQFADNPQFMLTEIV</sequence>
<keyword evidence="2" id="KW-1185">Reference proteome</keyword>
<name>A0A1C9WAV8_9GAMM</name>
<dbReference type="Proteomes" id="UP000095672">
    <property type="component" value="Chromosome"/>
</dbReference>
<dbReference type="Gene3D" id="3.30.70.100">
    <property type="match status" value="1"/>
</dbReference>
<reference evidence="2" key="1">
    <citation type="submission" date="2016-01" db="EMBL/GenBank/DDBJ databases">
        <title>Complete genome sequence of Microbulbifer sp. CCB-MM1, a halophile isolated from Matang Mangrove Forest, Perak.</title>
        <authorList>
            <person name="Moh T.H."/>
            <person name="Dinesh B."/>
            <person name="Lau N.-S."/>
            <person name="Go F."/>
            <person name="Alexander Chong S.-C."/>
        </authorList>
    </citation>
    <scope>NUCLEOTIDE SEQUENCE [LARGE SCALE GENOMIC DNA]</scope>
    <source>
        <strain evidence="2">CCB-MM1</strain>
    </source>
</reference>
<dbReference type="AlphaFoldDB" id="A0A1C9WAV8"/>
<dbReference type="Pfam" id="PF11639">
    <property type="entry name" value="HapK"/>
    <property type="match status" value="1"/>
</dbReference>
<protein>
    <submittedName>
        <fullName evidence="1">REDY-like protein HapK</fullName>
    </submittedName>
</protein>
<accession>A0A1C9WAV8</accession>
<dbReference type="PATRIC" id="fig|1769779.3.peg.2877"/>
<organism evidence="1 2">
    <name type="scientific">Microbulbifer aggregans</name>
    <dbReference type="NCBI Taxonomy" id="1769779"/>
    <lineage>
        <taxon>Bacteria</taxon>
        <taxon>Pseudomonadati</taxon>
        <taxon>Pseudomonadota</taxon>
        <taxon>Gammaproteobacteria</taxon>
        <taxon>Cellvibrionales</taxon>
        <taxon>Microbulbiferaceae</taxon>
        <taxon>Microbulbifer</taxon>
    </lineage>
</organism>
<dbReference type="KEGG" id="micc:AUP74_02902"/>
<gene>
    <name evidence="1" type="ORF">AUP74_02902</name>
</gene>
<dbReference type="InterPro" id="IPR011008">
    <property type="entry name" value="Dimeric_a/b-barrel"/>
</dbReference>
<dbReference type="STRING" id="1769779.AUP74_02902"/>
<dbReference type="InterPro" id="IPR021667">
    <property type="entry name" value="HapK"/>
</dbReference>
<evidence type="ECO:0000313" key="2">
    <source>
        <dbReference type="Proteomes" id="UP000095672"/>
    </source>
</evidence>
<dbReference type="OrthoDB" id="4731620at2"/>